<evidence type="ECO:0000313" key="2">
    <source>
        <dbReference type="EMBL" id="KXN73864.1"/>
    </source>
</evidence>
<dbReference type="AlphaFoldDB" id="A0A137PFU1"/>
<dbReference type="Proteomes" id="UP000070444">
    <property type="component" value="Unassembled WGS sequence"/>
</dbReference>
<feature type="chain" id="PRO_5007294881" description="Beta/gamma crystallin 'Greek key' domain-containing protein" evidence="1">
    <location>
        <begin position="19"/>
        <end position="178"/>
    </location>
</feature>
<evidence type="ECO:0000313" key="3">
    <source>
        <dbReference type="Proteomes" id="UP000070444"/>
    </source>
</evidence>
<keyword evidence="1" id="KW-0732">Signal</keyword>
<gene>
    <name evidence="2" type="ORF">CONCODRAFT_3104</name>
</gene>
<name>A0A137PFU1_CONC2</name>
<feature type="signal peptide" evidence="1">
    <location>
        <begin position="1"/>
        <end position="18"/>
    </location>
</feature>
<evidence type="ECO:0000256" key="1">
    <source>
        <dbReference type="SAM" id="SignalP"/>
    </source>
</evidence>
<reference evidence="2 3" key="1">
    <citation type="journal article" date="2015" name="Genome Biol. Evol.">
        <title>Phylogenomic analyses indicate that early fungi evolved digesting cell walls of algal ancestors of land plants.</title>
        <authorList>
            <person name="Chang Y."/>
            <person name="Wang S."/>
            <person name="Sekimoto S."/>
            <person name="Aerts A.L."/>
            <person name="Choi C."/>
            <person name="Clum A."/>
            <person name="LaButti K.M."/>
            <person name="Lindquist E.A."/>
            <person name="Yee Ngan C."/>
            <person name="Ohm R.A."/>
            <person name="Salamov A.A."/>
            <person name="Grigoriev I.V."/>
            <person name="Spatafora J.W."/>
            <person name="Berbee M.L."/>
        </authorList>
    </citation>
    <scope>NUCLEOTIDE SEQUENCE [LARGE SCALE GENOMIC DNA]</scope>
    <source>
        <strain evidence="2 3">NRRL 28638</strain>
    </source>
</reference>
<organism evidence="2 3">
    <name type="scientific">Conidiobolus coronatus (strain ATCC 28846 / CBS 209.66 / NRRL 28638)</name>
    <name type="common">Delacroixia coronata</name>
    <dbReference type="NCBI Taxonomy" id="796925"/>
    <lineage>
        <taxon>Eukaryota</taxon>
        <taxon>Fungi</taxon>
        <taxon>Fungi incertae sedis</taxon>
        <taxon>Zoopagomycota</taxon>
        <taxon>Entomophthoromycotina</taxon>
        <taxon>Entomophthoromycetes</taxon>
        <taxon>Entomophthorales</taxon>
        <taxon>Ancylistaceae</taxon>
        <taxon>Conidiobolus</taxon>
    </lineage>
</organism>
<keyword evidence="3" id="KW-1185">Reference proteome</keyword>
<dbReference type="EMBL" id="KQ964430">
    <property type="protein sequence ID" value="KXN73864.1"/>
    <property type="molecule type" value="Genomic_DNA"/>
</dbReference>
<proteinExistence type="predicted"/>
<accession>A0A137PFU1</accession>
<evidence type="ECO:0008006" key="4">
    <source>
        <dbReference type="Google" id="ProtNLM"/>
    </source>
</evidence>
<sequence length="178" mass="19061">MQLFTAVVLAANAALVSAWCSPFSDPAKMYLYRQTGLKGGSTEVSSKDSCINIKGTWKSAKAAGSTNCRIYDTAGCKGVSYTVDFDGYKNPRFDIKAIKLIRNARALNGLDVEPDIPISSVVNINGFSFTAGSAFNIGTGVSRFDFFVPTSKSGRDDSSIGSEDDSSEEFHGLLLRLS</sequence>
<protein>
    <recommendedName>
        <fullName evidence="4">Beta/gamma crystallin 'Greek key' domain-containing protein</fullName>
    </recommendedName>
</protein>